<gene>
    <name evidence="2" type="ORF">MERR_LOCUS11714</name>
</gene>
<comment type="caution">
    <text evidence="2">The sequence shown here is derived from an EMBL/GenBank/DDBJ whole genome shotgun (WGS) entry which is preliminary data.</text>
</comment>
<dbReference type="Gene3D" id="1.10.600.10">
    <property type="entry name" value="Farnesyl Diphosphate Synthase"/>
    <property type="match status" value="1"/>
</dbReference>
<organism evidence="2 3">
    <name type="scientific">Microthlaspi erraticum</name>
    <dbReference type="NCBI Taxonomy" id="1685480"/>
    <lineage>
        <taxon>Eukaryota</taxon>
        <taxon>Viridiplantae</taxon>
        <taxon>Streptophyta</taxon>
        <taxon>Embryophyta</taxon>
        <taxon>Tracheophyta</taxon>
        <taxon>Spermatophyta</taxon>
        <taxon>Magnoliopsida</taxon>
        <taxon>eudicotyledons</taxon>
        <taxon>Gunneridae</taxon>
        <taxon>Pentapetalae</taxon>
        <taxon>rosids</taxon>
        <taxon>malvids</taxon>
        <taxon>Brassicales</taxon>
        <taxon>Brassicaceae</taxon>
        <taxon>Coluteocarpeae</taxon>
        <taxon>Microthlaspi</taxon>
    </lineage>
</organism>
<evidence type="ECO:0000313" key="3">
    <source>
        <dbReference type="Proteomes" id="UP000467841"/>
    </source>
</evidence>
<evidence type="ECO:0000259" key="1">
    <source>
        <dbReference type="Pfam" id="PF03936"/>
    </source>
</evidence>
<dbReference type="InterPro" id="IPR008949">
    <property type="entry name" value="Isoprenoid_synthase_dom_sf"/>
</dbReference>
<accession>A0A6D2IHG2</accession>
<name>A0A6D2IHG2_9BRAS</name>
<dbReference type="Proteomes" id="UP000467841">
    <property type="component" value="Unassembled WGS sequence"/>
</dbReference>
<dbReference type="SUPFAM" id="SSF48576">
    <property type="entry name" value="Terpenoid synthases"/>
    <property type="match status" value="1"/>
</dbReference>
<sequence>MDRGYVATGVNCYMKQYGVTEKEAIRELTKIVTEADKILNEEFLSNISVPRKVWKAAMDIARTVNISYNGHDEYTNPDGKIKEYITSLFVNQISL</sequence>
<dbReference type="AlphaFoldDB" id="A0A6D2IHG2"/>
<dbReference type="Pfam" id="PF03936">
    <property type="entry name" value="Terpene_synth_C"/>
    <property type="match status" value="1"/>
</dbReference>
<proteinExistence type="predicted"/>
<dbReference type="EMBL" id="CACVBM020000888">
    <property type="protein sequence ID" value="CAA7024479.1"/>
    <property type="molecule type" value="Genomic_DNA"/>
</dbReference>
<dbReference type="OrthoDB" id="1108696at2759"/>
<dbReference type="GO" id="GO:0000287">
    <property type="term" value="F:magnesium ion binding"/>
    <property type="evidence" value="ECO:0007669"/>
    <property type="project" value="InterPro"/>
</dbReference>
<feature type="domain" description="Terpene synthase metal-binding" evidence="1">
    <location>
        <begin position="1"/>
        <end position="37"/>
    </location>
</feature>
<keyword evidence="3" id="KW-1185">Reference proteome</keyword>
<evidence type="ECO:0000313" key="2">
    <source>
        <dbReference type="EMBL" id="CAA7024479.1"/>
    </source>
</evidence>
<dbReference type="InterPro" id="IPR005630">
    <property type="entry name" value="Terpene_synthase_metal-bd"/>
</dbReference>
<reference evidence="2" key="1">
    <citation type="submission" date="2020-01" db="EMBL/GenBank/DDBJ databases">
        <authorList>
            <person name="Mishra B."/>
        </authorList>
    </citation>
    <scope>NUCLEOTIDE SEQUENCE [LARGE SCALE GENOMIC DNA]</scope>
</reference>
<protein>
    <recommendedName>
        <fullName evidence="1">Terpene synthase metal-binding domain-containing protein</fullName>
    </recommendedName>
</protein>
<dbReference type="GO" id="GO:0010333">
    <property type="term" value="F:terpene synthase activity"/>
    <property type="evidence" value="ECO:0007669"/>
    <property type="project" value="InterPro"/>
</dbReference>